<comment type="caution">
    <text evidence="3">The sequence shown here is derived from an EMBL/GenBank/DDBJ whole genome shotgun (WGS) entry which is preliminary data.</text>
</comment>
<feature type="signal peptide" evidence="1">
    <location>
        <begin position="1"/>
        <end position="22"/>
    </location>
</feature>
<gene>
    <name evidence="3" type="ORF">IFO71_05345</name>
</gene>
<keyword evidence="1" id="KW-0732">Signal</keyword>
<accession>A0AAW3ZJ32</accession>
<dbReference type="Pfam" id="PF12680">
    <property type="entry name" value="SnoaL_2"/>
    <property type="match status" value="1"/>
</dbReference>
<keyword evidence="4" id="KW-1185">Reference proteome</keyword>
<dbReference type="InterPro" id="IPR032710">
    <property type="entry name" value="NTF2-like_dom_sf"/>
</dbReference>
<dbReference type="InterPro" id="IPR037401">
    <property type="entry name" value="SnoaL-like"/>
</dbReference>
<evidence type="ECO:0000313" key="3">
    <source>
        <dbReference type="EMBL" id="MBD8525162.1"/>
    </source>
</evidence>
<dbReference type="AlphaFoldDB" id="A0AAW3ZJ32"/>
<dbReference type="SUPFAM" id="SSF54427">
    <property type="entry name" value="NTF2-like"/>
    <property type="match status" value="1"/>
</dbReference>
<dbReference type="RefSeq" id="WP_192028510.1">
    <property type="nucleotide sequence ID" value="NZ_JACYTR010000007.1"/>
</dbReference>
<evidence type="ECO:0000313" key="4">
    <source>
        <dbReference type="Proteomes" id="UP000613768"/>
    </source>
</evidence>
<protein>
    <submittedName>
        <fullName evidence="3">Nuclear transport factor 2 family protein</fullName>
    </submittedName>
</protein>
<evidence type="ECO:0000259" key="2">
    <source>
        <dbReference type="Pfam" id="PF12680"/>
    </source>
</evidence>
<dbReference type="Proteomes" id="UP000613768">
    <property type="component" value="Unassembled WGS sequence"/>
</dbReference>
<feature type="chain" id="PRO_5043655105" evidence="1">
    <location>
        <begin position="23"/>
        <end position="158"/>
    </location>
</feature>
<proteinExistence type="predicted"/>
<dbReference type="EMBL" id="JACYTR010000007">
    <property type="protein sequence ID" value="MBD8525162.1"/>
    <property type="molecule type" value="Genomic_DNA"/>
</dbReference>
<feature type="domain" description="SnoaL-like" evidence="2">
    <location>
        <begin position="32"/>
        <end position="136"/>
    </location>
</feature>
<dbReference type="Gene3D" id="3.10.450.50">
    <property type="match status" value="1"/>
</dbReference>
<organism evidence="3 4">
    <name type="scientific">Pseudomarimonas arenosa</name>
    <dbReference type="NCBI Taxonomy" id="2774145"/>
    <lineage>
        <taxon>Bacteria</taxon>
        <taxon>Pseudomonadati</taxon>
        <taxon>Pseudomonadota</taxon>
        <taxon>Gammaproteobacteria</taxon>
        <taxon>Lysobacterales</taxon>
        <taxon>Lysobacteraceae</taxon>
        <taxon>Pseudomarimonas</taxon>
    </lineage>
</organism>
<reference evidence="3 4" key="1">
    <citation type="submission" date="2020-09" db="EMBL/GenBank/DDBJ databases">
        <title>Pseudoxanthomonas sp. CAU 1598 isolated from sand of Yaerae Beach.</title>
        <authorList>
            <person name="Kim W."/>
        </authorList>
    </citation>
    <scope>NUCLEOTIDE SEQUENCE [LARGE SCALE GENOMIC DNA]</scope>
    <source>
        <strain evidence="3 4">CAU 1598</strain>
    </source>
</reference>
<evidence type="ECO:0000256" key="1">
    <source>
        <dbReference type="SAM" id="SignalP"/>
    </source>
</evidence>
<name>A0AAW3ZJ32_9GAMM</name>
<sequence length="158" mass="17636">MRVRQLFPATLGLLVLAGSAIAAPQDAEQRMRAFFAATERQDVEQMVAAVSEDFRWISIEDERMNVEVVGRDQLRSWLDGYFRSTPGLHTQLIDLQVDGSYVSLIEQVVWTGKEGRQERQTATSVYQLDDAGQIRRAWYFPAQDTAGESAPAVGSTAP</sequence>